<dbReference type="eggNOG" id="COG3427">
    <property type="taxonomic scope" value="Bacteria"/>
</dbReference>
<dbReference type="Proteomes" id="UP000002027">
    <property type="component" value="Chromosome 1"/>
</dbReference>
<dbReference type="InParanoid" id="D1C1A8"/>
<dbReference type="Pfam" id="PF06240">
    <property type="entry name" value="COXG"/>
    <property type="match status" value="1"/>
</dbReference>
<dbReference type="AlphaFoldDB" id="D1C1A8"/>
<evidence type="ECO:0000313" key="1">
    <source>
        <dbReference type="EMBL" id="ACZ38025.1"/>
    </source>
</evidence>
<dbReference type="PANTHER" id="PTHR38588">
    <property type="entry name" value="BLL0334 PROTEIN"/>
    <property type="match status" value="1"/>
</dbReference>
<dbReference type="SUPFAM" id="SSF55961">
    <property type="entry name" value="Bet v1-like"/>
    <property type="match status" value="1"/>
</dbReference>
<keyword evidence="2" id="KW-1185">Reference proteome</keyword>
<dbReference type="InterPro" id="IPR023393">
    <property type="entry name" value="START-like_dom_sf"/>
</dbReference>
<organism evidence="1 2">
    <name type="scientific">Sphaerobacter thermophilus (strain ATCC 49802 / DSM 20745 / KCCM 41009 / NCIMB 13125 / S 6022)</name>
    <dbReference type="NCBI Taxonomy" id="479434"/>
    <lineage>
        <taxon>Bacteria</taxon>
        <taxon>Pseudomonadati</taxon>
        <taxon>Thermomicrobiota</taxon>
        <taxon>Thermomicrobia</taxon>
        <taxon>Sphaerobacterales</taxon>
        <taxon>Sphaerobacterineae</taxon>
        <taxon>Sphaerobacteraceae</taxon>
        <taxon>Sphaerobacter</taxon>
    </lineage>
</organism>
<reference evidence="2" key="1">
    <citation type="submission" date="2009-11" db="EMBL/GenBank/DDBJ databases">
        <title>The complete chromosome 1 of Sphaerobacter thermophilus DSM 20745.</title>
        <authorList>
            <person name="Lucas S."/>
            <person name="Copeland A."/>
            <person name="Lapidus A."/>
            <person name="Glavina del Rio T."/>
            <person name="Dalin E."/>
            <person name="Tice H."/>
            <person name="Bruce D."/>
            <person name="Goodwin L."/>
            <person name="Pitluck S."/>
            <person name="Kyrpides N."/>
            <person name="Mavromatis K."/>
            <person name="Ivanova N."/>
            <person name="Mikhailova N."/>
            <person name="LaButti K.M."/>
            <person name="Clum A."/>
            <person name="Sun H.I."/>
            <person name="Brettin T."/>
            <person name="Detter J.C."/>
            <person name="Han C."/>
            <person name="Larimer F."/>
            <person name="Land M."/>
            <person name="Hauser L."/>
            <person name="Markowitz V."/>
            <person name="Cheng J.F."/>
            <person name="Hugenholtz P."/>
            <person name="Woyke T."/>
            <person name="Wu D."/>
            <person name="Steenblock K."/>
            <person name="Schneider S."/>
            <person name="Pukall R."/>
            <person name="Goeker M."/>
            <person name="Klenk H.P."/>
            <person name="Eisen J.A."/>
        </authorList>
    </citation>
    <scope>NUCLEOTIDE SEQUENCE [LARGE SCALE GENOMIC DNA]</scope>
    <source>
        <strain evidence="2">ATCC 49802 / DSM 20745 / S 6022</strain>
    </source>
</reference>
<dbReference type="KEGG" id="sti:Sthe_0587"/>
<accession>D1C1A8</accession>
<evidence type="ECO:0000313" key="2">
    <source>
        <dbReference type="Proteomes" id="UP000002027"/>
    </source>
</evidence>
<dbReference type="Gene3D" id="3.30.530.20">
    <property type="match status" value="1"/>
</dbReference>
<gene>
    <name evidence="1" type="ordered locus">Sthe_0587</name>
</gene>
<name>D1C1A8_SPHTD</name>
<reference evidence="1 2" key="2">
    <citation type="journal article" date="2010" name="Stand. Genomic Sci.">
        <title>Complete genome sequence of Desulfohalobium retbaense type strain (HR(100)).</title>
        <authorList>
            <person name="Spring S."/>
            <person name="Nolan M."/>
            <person name="Lapidus A."/>
            <person name="Glavina Del Rio T."/>
            <person name="Copeland A."/>
            <person name="Tice H."/>
            <person name="Cheng J.F."/>
            <person name="Lucas S."/>
            <person name="Land M."/>
            <person name="Chen F."/>
            <person name="Bruce D."/>
            <person name="Goodwin L."/>
            <person name="Pitluck S."/>
            <person name="Ivanova N."/>
            <person name="Mavromatis K."/>
            <person name="Mikhailova N."/>
            <person name="Pati A."/>
            <person name="Chen A."/>
            <person name="Palaniappan K."/>
            <person name="Hauser L."/>
            <person name="Chang Y.J."/>
            <person name="Jeffries C.D."/>
            <person name="Munk C."/>
            <person name="Kiss H."/>
            <person name="Chain P."/>
            <person name="Han C."/>
            <person name="Brettin T."/>
            <person name="Detter J.C."/>
            <person name="Schuler E."/>
            <person name="Goker M."/>
            <person name="Rohde M."/>
            <person name="Bristow J."/>
            <person name="Eisen J.A."/>
            <person name="Markowitz V."/>
            <person name="Hugenholtz P."/>
            <person name="Kyrpides N.C."/>
            <person name="Klenk H.P."/>
        </authorList>
    </citation>
    <scope>NUCLEOTIDE SEQUENCE [LARGE SCALE GENOMIC DNA]</scope>
    <source>
        <strain evidence="2">ATCC 49802 / DSM 20745 / S 6022</strain>
    </source>
</reference>
<protein>
    <submittedName>
        <fullName evidence="1">Carbon monoxide dehydrogenase subunit G</fullName>
    </submittedName>
</protein>
<sequence length="203" mass="21894">MYVHVFAWVNAGRSPTSPYWGGTAVPPAGGLGTAGAHDAATPEMGHNGFSDGTGYMKGDQAMEYSGQGRVAATPQAVWDFLTDPNRYGACADGFKNVKVVDDRRFTFELHAYGQRLKCEGTWLERDAPRRAVMQIQGGDFFGKAKLVNTVELEPDGDGTLVRWHADVNLSGVIAMVVGDRIGPMVERINQSVLACVEREVATG</sequence>
<dbReference type="STRING" id="479434.Sthe_0587"/>
<dbReference type="HOGENOM" id="CLU_1348218_0_0_0"/>
<dbReference type="PANTHER" id="PTHR38588:SF1">
    <property type="entry name" value="BLL0334 PROTEIN"/>
    <property type="match status" value="1"/>
</dbReference>
<dbReference type="EMBL" id="CP001823">
    <property type="protein sequence ID" value="ACZ38025.1"/>
    <property type="molecule type" value="Genomic_DNA"/>
</dbReference>
<dbReference type="InterPro" id="IPR010419">
    <property type="entry name" value="CO_DH_gsu"/>
</dbReference>
<proteinExistence type="predicted"/>
<dbReference type="OrthoDB" id="2374625at2"/>